<comment type="subunit">
    <text evidence="5">Component of the proteasome complex.</text>
</comment>
<comment type="subunit">
    <text evidence="4">The 26S proteasome consists of a 20S proteasome core and two 19S regulatory subunits. The 20S proteasome core is composed of 28 subunits that are arranged in four stacked rings, resulting in a barrel-shaped structure. The two end rings are each formed by seven alpha subunits, and the two central rings are each formed by seven beta subunits. The catalytic chamber with the active sites is on the inside of the barrel.</text>
</comment>
<dbReference type="InterPro" id="IPR035206">
    <property type="entry name" value="Proteasome_beta2"/>
</dbReference>
<dbReference type="PANTHER" id="PTHR32194">
    <property type="entry name" value="METALLOPROTEASE TLDD"/>
    <property type="match status" value="1"/>
</dbReference>
<evidence type="ECO:0000256" key="4">
    <source>
        <dbReference type="ARBA" id="ARBA00026071"/>
    </source>
</evidence>
<evidence type="ECO:0000256" key="1">
    <source>
        <dbReference type="ARBA" id="ARBA00022490"/>
    </source>
</evidence>
<dbReference type="PROSITE" id="PS51476">
    <property type="entry name" value="PROTEASOME_BETA_2"/>
    <property type="match status" value="1"/>
</dbReference>
<evidence type="ECO:0000256" key="5">
    <source>
        <dbReference type="RuleBase" id="RU004203"/>
    </source>
</evidence>
<gene>
    <name evidence="6" type="ORF">BJ085DRAFT_14921</name>
</gene>
<accession>A0A4P9ZKB4</accession>
<keyword evidence="3 5" id="KW-0539">Nucleus</keyword>
<dbReference type="PANTHER" id="PTHR32194:SF2">
    <property type="entry name" value="PROTEASOME SUBUNIT BETA TYPE-1"/>
    <property type="match status" value="1"/>
</dbReference>
<dbReference type="Pfam" id="PF00227">
    <property type="entry name" value="Proteasome"/>
    <property type="match status" value="1"/>
</dbReference>
<dbReference type="InterPro" id="IPR029055">
    <property type="entry name" value="Ntn_hydrolases_N"/>
</dbReference>
<dbReference type="GO" id="GO:0010498">
    <property type="term" value="P:proteasomal protein catabolic process"/>
    <property type="evidence" value="ECO:0007669"/>
    <property type="project" value="InterPro"/>
</dbReference>
<keyword evidence="6" id="KW-0378">Hydrolase</keyword>
<evidence type="ECO:0000313" key="7">
    <source>
        <dbReference type="Proteomes" id="UP000268162"/>
    </source>
</evidence>
<dbReference type="Gene3D" id="3.60.20.10">
    <property type="entry name" value="Glutamine Phosphoribosylpyrophosphate, subunit 1, domain 1"/>
    <property type="match status" value="1"/>
</dbReference>
<dbReference type="InterPro" id="IPR023333">
    <property type="entry name" value="Proteasome_suB-type"/>
</dbReference>
<dbReference type="GO" id="GO:0005634">
    <property type="term" value="C:nucleus"/>
    <property type="evidence" value="ECO:0007669"/>
    <property type="project" value="UniProtKB-SubCell"/>
</dbReference>
<protein>
    <recommendedName>
        <fullName evidence="5">Proteasome subunit beta</fullName>
    </recommendedName>
</protein>
<comment type="subcellular location">
    <subcellularLocation>
        <location evidence="5">Cytoplasm</location>
    </subcellularLocation>
    <subcellularLocation>
        <location evidence="5">Nucleus</location>
    </subcellularLocation>
</comment>
<evidence type="ECO:0000256" key="2">
    <source>
        <dbReference type="ARBA" id="ARBA00022942"/>
    </source>
</evidence>
<dbReference type="GO" id="GO:0005737">
    <property type="term" value="C:cytoplasm"/>
    <property type="evidence" value="ECO:0007669"/>
    <property type="project" value="UniProtKB-SubCell"/>
</dbReference>
<dbReference type="FunFam" id="3.60.20.10:FF:000008">
    <property type="entry name" value="Proteasome subunit beta type-4"/>
    <property type="match status" value="1"/>
</dbReference>
<dbReference type="STRING" id="215637.A0A4P9ZKB4"/>
<evidence type="ECO:0000313" key="6">
    <source>
        <dbReference type="EMBL" id="RKP33706.1"/>
    </source>
</evidence>
<dbReference type="EMBL" id="ML003615">
    <property type="protein sequence ID" value="RKP33706.1"/>
    <property type="molecule type" value="Genomic_DNA"/>
</dbReference>
<dbReference type="GO" id="GO:0016787">
    <property type="term" value="F:hydrolase activity"/>
    <property type="evidence" value="ECO:0007669"/>
    <property type="project" value="UniProtKB-KW"/>
</dbReference>
<dbReference type="InterPro" id="IPR001353">
    <property type="entry name" value="Proteasome_sua/b"/>
</dbReference>
<organism evidence="6 7">
    <name type="scientific">Dimargaris cristalligena</name>
    <dbReference type="NCBI Taxonomy" id="215637"/>
    <lineage>
        <taxon>Eukaryota</taxon>
        <taxon>Fungi</taxon>
        <taxon>Fungi incertae sedis</taxon>
        <taxon>Zoopagomycota</taxon>
        <taxon>Kickxellomycotina</taxon>
        <taxon>Dimargaritomycetes</taxon>
        <taxon>Dimargaritales</taxon>
        <taxon>Dimargaritaceae</taxon>
        <taxon>Dimargaris</taxon>
    </lineage>
</organism>
<dbReference type="SUPFAM" id="SSF56235">
    <property type="entry name" value="N-terminal nucleophile aminohydrolases (Ntn hydrolases)"/>
    <property type="match status" value="1"/>
</dbReference>
<dbReference type="AlphaFoldDB" id="A0A4P9ZKB4"/>
<keyword evidence="1 5" id="KW-0963">Cytoplasm</keyword>
<comment type="similarity">
    <text evidence="5">Belongs to the peptidase T1B family.</text>
</comment>
<comment type="function">
    <text evidence="5">Component of the proteasome, a multicatalytic proteinase complex which is characterized by its ability to cleave peptides with Arg, Phe, Tyr, Leu, and Glu adjacent to the leaving group at neutral or slightly basic pH. The proteasome has an ATP-dependent proteolytic activity.</text>
</comment>
<dbReference type="Proteomes" id="UP000268162">
    <property type="component" value="Unassembled WGS sequence"/>
</dbReference>
<reference evidence="7" key="1">
    <citation type="journal article" date="2018" name="Nat. Microbiol.">
        <title>Leveraging single-cell genomics to expand the fungal tree of life.</title>
        <authorList>
            <person name="Ahrendt S.R."/>
            <person name="Quandt C.A."/>
            <person name="Ciobanu D."/>
            <person name="Clum A."/>
            <person name="Salamov A."/>
            <person name="Andreopoulos B."/>
            <person name="Cheng J.F."/>
            <person name="Woyke T."/>
            <person name="Pelin A."/>
            <person name="Henrissat B."/>
            <person name="Reynolds N.K."/>
            <person name="Benny G.L."/>
            <person name="Smith M.E."/>
            <person name="James T.Y."/>
            <person name="Grigoriev I.V."/>
        </authorList>
    </citation>
    <scope>NUCLEOTIDE SEQUENCE [LARGE SCALE GENOMIC DNA]</scope>
    <source>
        <strain evidence="7">RSA 468</strain>
    </source>
</reference>
<keyword evidence="2 5" id="KW-0647">Proteasome</keyword>
<name>A0A4P9ZKB4_9FUNG</name>
<sequence>MECLMGLVGKDFVITVTDTMAIRSITVLKHDEDKTRELNPHTLISYCGEAGDTTNFAEYVQKNVKLYGIRNNIELTPGATANFVRRELADSLRTRSAYQVNLLVSGYDHKKGPCLYWIDHLSALAQVPFAAHGYCAYYCISLMDRHYHPDISLDEAMGLIRQCLEELHRRFIINMPRFVAKVVDKDGIRVIDL</sequence>
<evidence type="ECO:0000256" key="3">
    <source>
        <dbReference type="ARBA" id="ARBA00023242"/>
    </source>
</evidence>
<dbReference type="CDD" id="cd03758">
    <property type="entry name" value="proteasome_beta_type_2"/>
    <property type="match status" value="1"/>
</dbReference>
<dbReference type="OrthoDB" id="268428at2759"/>
<keyword evidence="7" id="KW-1185">Reference proteome</keyword>
<dbReference type="GO" id="GO:0005839">
    <property type="term" value="C:proteasome core complex"/>
    <property type="evidence" value="ECO:0007669"/>
    <property type="project" value="InterPro"/>
</dbReference>
<proteinExistence type="inferred from homology"/>